<dbReference type="Proteomes" id="UP000305238">
    <property type="component" value="Unassembled WGS sequence"/>
</dbReference>
<dbReference type="OrthoDB" id="7274111at2"/>
<keyword evidence="3" id="KW-0804">Transcription</keyword>
<dbReference type="PANTHER" id="PTHR30136:SF35">
    <property type="entry name" value="HTH-TYPE TRANSCRIPTIONAL REGULATOR RV1719"/>
    <property type="match status" value="1"/>
</dbReference>
<evidence type="ECO:0000259" key="4">
    <source>
        <dbReference type="PROSITE" id="PS51077"/>
    </source>
</evidence>
<evidence type="ECO:0000256" key="1">
    <source>
        <dbReference type="ARBA" id="ARBA00023015"/>
    </source>
</evidence>
<keyword evidence="1" id="KW-0805">Transcription regulation</keyword>
<keyword evidence="7" id="KW-1185">Reference proteome</keyword>
<feature type="domain" description="HTH iclR-type" evidence="4">
    <location>
        <begin position="1"/>
        <end position="49"/>
    </location>
</feature>
<dbReference type="GO" id="GO:0003700">
    <property type="term" value="F:DNA-binding transcription factor activity"/>
    <property type="evidence" value="ECO:0007669"/>
    <property type="project" value="TreeGrafter"/>
</dbReference>
<dbReference type="InterPro" id="IPR005471">
    <property type="entry name" value="Tscrpt_reg_IclR_N"/>
</dbReference>
<dbReference type="AlphaFoldDB" id="A0A5S4GD11"/>
<dbReference type="GO" id="GO:0045892">
    <property type="term" value="P:negative regulation of DNA-templated transcription"/>
    <property type="evidence" value="ECO:0007669"/>
    <property type="project" value="TreeGrafter"/>
</dbReference>
<evidence type="ECO:0000256" key="3">
    <source>
        <dbReference type="ARBA" id="ARBA00023163"/>
    </source>
</evidence>
<feature type="domain" description="IclR-ED" evidence="5">
    <location>
        <begin position="49"/>
        <end position="224"/>
    </location>
</feature>
<evidence type="ECO:0000313" key="6">
    <source>
        <dbReference type="EMBL" id="TMR30652.1"/>
    </source>
</evidence>
<keyword evidence="2" id="KW-0238">DNA-binding</keyword>
<dbReference type="InterPro" id="IPR050707">
    <property type="entry name" value="HTH_MetabolicPath_Reg"/>
</dbReference>
<evidence type="ECO:0000256" key="2">
    <source>
        <dbReference type="ARBA" id="ARBA00023125"/>
    </source>
</evidence>
<dbReference type="SUPFAM" id="SSF46785">
    <property type="entry name" value="Winged helix' DNA-binding domain"/>
    <property type="match status" value="1"/>
</dbReference>
<comment type="caution">
    <text evidence="6">The sequence shown here is derived from an EMBL/GenBank/DDBJ whole genome shotgun (WGS) entry which is preliminary data.</text>
</comment>
<reference evidence="6 7" key="1">
    <citation type="submission" date="2019-05" db="EMBL/GenBank/DDBJ databases">
        <title>Draft genome sequence of Actinomadura geliboluensis A8036.</title>
        <authorList>
            <person name="Saricaoglu S."/>
            <person name="Isik K."/>
        </authorList>
    </citation>
    <scope>NUCLEOTIDE SEQUENCE [LARGE SCALE GENOMIC DNA]</scope>
    <source>
        <strain evidence="6 7">A8036</strain>
    </source>
</reference>
<evidence type="ECO:0000259" key="5">
    <source>
        <dbReference type="PROSITE" id="PS51078"/>
    </source>
</evidence>
<dbReference type="InterPro" id="IPR014757">
    <property type="entry name" value="Tscrpt_reg_IclR_C"/>
</dbReference>
<sequence>MLQLEGAMTVTEVAGRLGVAVSTAHRLLAMLVYRDFAVQDADRSYRVGPVLELAAHSPSAASRLRAAGLPHLRKLVDVLDESANLTVRTGRTARFIASVESSQALRVGSREGMVFPAHQTTGGLLLLAELRPDELAALYAGERDGDRPDAAELERVRRNGFALNNGRSERGLVAVGVPVRGPDGVAVAGLSVSMPSIRYGKEDLPRLVATLKGAASALEQGMSAG</sequence>
<proteinExistence type="predicted"/>
<dbReference type="PANTHER" id="PTHR30136">
    <property type="entry name" value="HELIX-TURN-HELIX TRANSCRIPTIONAL REGULATOR, ICLR FAMILY"/>
    <property type="match status" value="1"/>
</dbReference>
<gene>
    <name evidence="6" type="ORF">ETD96_33330</name>
</gene>
<accession>A0A5S4GD11</accession>
<dbReference type="Pfam" id="PF09339">
    <property type="entry name" value="HTH_IclR"/>
    <property type="match status" value="1"/>
</dbReference>
<dbReference type="Gene3D" id="1.10.10.10">
    <property type="entry name" value="Winged helix-like DNA-binding domain superfamily/Winged helix DNA-binding domain"/>
    <property type="match status" value="1"/>
</dbReference>
<dbReference type="Pfam" id="PF01614">
    <property type="entry name" value="IclR_C"/>
    <property type="match status" value="1"/>
</dbReference>
<dbReference type="EMBL" id="VCKZ01000333">
    <property type="protein sequence ID" value="TMR30652.1"/>
    <property type="molecule type" value="Genomic_DNA"/>
</dbReference>
<name>A0A5S4GD11_9ACTN</name>
<dbReference type="Gene3D" id="3.30.450.40">
    <property type="match status" value="1"/>
</dbReference>
<dbReference type="GO" id="GO:0003677">
    <property type="term" value="F:DNA binding"/>
    <property type="evidence" value="ECO:0007669"/>
    <property type="project" value="UniProtKB-KW"/>
</dbReference>
<dbReference type="PROSITE" id="PS51078">
    <property type="entry name" value="ICLR_ED"/>
    <property type="match status" value="1"/>
</dbReference>
<dbReference type="InterPro" id="IPR029016">
    <property type="entry name" value="GAF-like_dom_sf"/>
</dbReference>
<protein>
    <submittedName>
        <fullName evidence="6">IclR family transcriptional regulator</fullName>
    </submittedName>
</protein>
<evidence type="ECO:0000313" key="7">
    <source>
        <dbReference type="Proteomes" id="UP000305238"/>
    </source>
</evidence>
<dbReference type="SUPFAM" id="SSF55781">
    <property type="entry name" value="GAF domain-like"/>
    <property type="match status" value="1"/>
</dbReference>
<dbReference type="InterPro" id="IPR036390">
    <property type="entry name" value="WH_DNA-bd_sf"/>
</dbReference>
<dbReference type="InterPro" id="IPR036388">
    <property type="entry name" value="WH-like_DNA-bd_sf"/>
</dbReference>
<organism evidence="6 7">
    <name type="scientific">Actinomadura geliboluensis</name>
    <dbReference type="NCBI Taxonomy" id="882440"/>
    <lineage>
        <taxon>Bacteria</taxon>
        <taxon>Bacillati</taxon>
        <taxon>Actinomycetota</taxon>
        <taxon>Actinomycetes</taxon>
        <taxon>Streptosporangiales</taxon>
        <taxon>Thermomonosporaceae</taxon>
        <taxon>Actinomadura</taxon>
    </lineage>
</organism>
<dbReference type="PROSITE" id="PS51077">
    <property type="entry name" value="HTH_ICLR"/>
    <property type="match status" value="1"/>
</dbReference>